<organism evidence="1 2">
    <name type="scientific">Schizosaccharomyces octosporus (strain yFS286)</name>
    <name type="common">Fission yeast</name>
    <name type="synonym">Octosporomyces octosporus</name>
    <dbReference type="NCBI Taxonomy" id="483514"/>
    <lineage>
        <taxon>Eukaryota</taxon>
        <taxon>Fungi</taxon>
        <taxon>Dikarya</taxon>
        <taxon>Ascomycota</taxon>
        <taxon>Taphrinomycotina</taxon>
        <taxon>Schizosaccharomycetes</taxon>
        <taxon>Schizosaccharomycetales</taxon>
        <taxon>Schizosaccharomycetaceae</taxon>
        <taxon>Schizosaccharomyces</taxon>
    </lineage>
</organism>
<dbReference type="HOGENOM" id="CLU_799636_0_0_1"/>
<evidence type="ECO:0000313" key="2">
    <source>
        <dbReference type="Proteomes" id="UP000016088"/>
    </source>
</evidence>
<reference evidence="1 2" key="1">
    <citation type="journal article" date="2011" name="Science">
        <title>Comparative functional genomics of the fission yeasts.</title>
        <authorList>
            <person name="Rhind N."/>
            <person name="Chen Z."/>
            <person name="Yassour M."/>
            <person name="Thompson D.A."/>
            <person name="Haas B.J."/>
            <person name="Habib N."/>
            <person name="Wapinski I."/>
            <person name="Roy S."/>
            <person name="Lin M.F."/>
            <person name="Heiman D.I."/>
            <person name="Young S.K."/>
            <person name="Furuya K."/>
            <person name="Guo Y."/>
            <person name="Pidoux A."/>
            <person name="Chen H.M."/>
            <person name="Robbertse B."/>
            <person name="Goldberg J.M."/>
            <person name="Aoki K."/>
            <person name="Bayne E.H."/>
            <person name="Berlin A.M."/>
            <person name="Desjardins C.A."/>
            <person name="Dobbs E."/>
            <person name="Dukaj L."/>
            <person name="Fan L."/>
            <person name="FitzGerald M.G."/>
            <person name="French C."/>
            <person name="Gujja S."/>
            <person name="Hansen K."/>
            <person name="Keifenheim D."/>
            <person name="Levin J.Z."/>
            <person name="Mosher R.A."/>
            <person name="Mueller C.A."/>
            <person name="Pfiffner J."/>
            <person name="Priest M."/>
            <person name="Russ C."/>
            <person name="Smialowska A."/>
            <person name="Swoboda P."/>
            <person name="Sykes S.M."/>
            <person name="Vaughn M."/>
            <person name="Vengrova S."/>
            <person name="Yoder R."/>
            <person name="Zeng Q."/>
            <person name="Allshire R."/>
            <person name="Baulcombe D."/>
            <person name="Birren B.W."/>
            <person name="Brown W."/>
            <person name="Ekwall K."/>
            <person name="Kellis M."/>
            <person name="Leatherwood J."/>
            <person name="Levin H."/>
            <person name="Margalit H."/>
            <person name="Martienssen R."/>
            <person name="Nieduszynski C.A."/>
            <person name="Spatafora J.W."/>
            <person name="Friedman N."/>
            <person name="Dalgaard J.Z."/>
            <person name="Baumann P."/>
            <person name="Niki H."/>
            <person name="Regev A."/>
            <person name="Nusbaum C."/>
        </authorList>
    </citation>
    <scope>NUCLEOTIDE SEQUENCE [LARGE SCALE GENOMIC DNA]</scope>
    <source>
        <strain evidence="2">yFS286</strain>
    </source>
</reference>
<accession>S9PY76</accession>
<evidence type="ECO:0000313" key="1">
    <source>
        <dbReference type="EMBL" id="EPX74036.1"/>
    </source>
</evidence>
<dbReference type="AlphaFoldDB" id="S9PY76"/>
<dbReference type="RefSeq" id="XP_013017193.1">
    <property type="nucleotide sequence ID" value="XM_013161739.1"/>
</dbReference>
<name>S9PY76_SCHOY</name>
<dbReference type="Proteomes" id="UP000016088">
    <property type="component" value="Unassembled WGS sequence"/>
</dbReference>
<gene>
    <name evidence="1" type="ORF">SOCG_03251</name>
</gene>
<dbReference type="GeneID" id="25032223"/>
<proteinExistence type="predicted"/>
<sequence length="347" mass="39823">MVNQYRKCILGPVNAGYSLAYSSLLKKDVDRPFLFYPKPFRSYRARNFLNIYKEDPSISDSPEKVGHLEYKEPEKMSTIDCLLVDSCITKTRKTIRHVKPLLHKNSSVIFLNQDISLWMEYNSLFEDPLNRPKLYLGKFQKFPSTNPENVIQTSSLPYLRLCGMPVGPNFDWDTSSVQTIDRLPEKVDQALDLNPIGKKDLLSPKQFLTEQICDLILLTTKSLPNPQMKRNAICSWLELTSKLPYFGHLDKSLLSFDTLYRSSFLKPVTFLNVPSSKAKTSAKHQCIKTLLKFATPYANDDTLHSFMGQLINFSVRNYNTLFPSLMPEPPHHLFSSTKKIPLINVSD</sequence>
<dbReference type="OrthoDB" id="5316826at2759"/>
<dbReference type="VEuPathDB" id="FungiDB:SOCG_03251"/>
<dbReference type="EMBL" id="KE503206">
    <property type="protein sequence ID" value="EPX74036.1"/>
    <property type="molecule type" value="Genomic_DNA"/>
</dbReference>
<protein>
    <submittedName>
        <fullName evidence="1">Uncharacterized protein</fullName>
    </submittedName>
</protein>
<dbReference type="OMA" id="DISLWME"/>
<keyword evidence="2" id="KW-1185">Reference proteome</keyword>